<sequence>MLSQPYRSSIRDPIAPASNILKEQSPMRNLAIVMRATVSKGRLFWGVKGQKGECSLHLCQTVAALLSLLSQLRLGKLQR</sequence>
<dbReference type="EMBL" id="SRLO01000126">
    <property type="protein sequence ID" value="TNN73284.1"/>
    <property type="molecule type" value="Genomic_DNA"/>
</dbReference>
<keyword evidence="2" id="KW-1185">Reference proteome</keyword>
<accession>A0A4Z2I7J1</accession>
<gene>
    <name evidence="1" type="ORF">EYF80_016447</name>
</gene>
<evidence type="ECO:0000313" key="1">
    <source>
        <dbReference type="EMBL" id="TNN73284.1"/>
    </source>
</evidence>
<dbReference type="Proteomes" id="UP000314294">
    <property type="component" value="Unassembled WGS sequence"/>
</dbReference>
<organism evidence="1 2">
    <name type="scientific">Liparis tanakae</name>
    <name type="common">Tanaka's snailfish</name>
    <dbReference type="NCBI Taxonomy" id="230148"/>
    <lineage>
        <taxon>Eukaryota</taxon>
        <taxon>Metazoa</taxon>
        <taxon>Chordata</taxon>
        <taxon>Craniata</taxon>
        <taxon>Vertebrata</taxon>
        <taxon>Euteleostomi</taxon>
        <taxon>Actinopterygii</taxon>
        <taxon>Neopterygii</taxon>
        <taxon>Teleostei</taxon>
        <taxon>Neoteleostei</taxon>
        <taxon>Acanthomorphata</taxon>
        <taxon>Eupercaria</taxon>
        <taxon>Perciformes</taxon>
        <taxon>Cottioidei</taxon>
        <taxon>Cottales</taxon>
        <taxon>Liparidae</taxon>
        <taxon>Liparis</taxon>
    </lineage>
</organism>
<dbReference type="AlphaFoldDB" id="A0A4Z2I7J1"/>
<comment type="caution">
    <text evidence="1">The sequence shown here is derived from an EMBL/GenBank/DDBJ whole genome shotgun (WGS) entry which is preliminary data.</text>
</comment>
<proteinExistence type="predicted"/>
<reference evidence="1 2" key="1">
    <citation type="submission" date="2019-03" db="EMBL/GenBank/DDBJ databases">
        <title>First draft genome of Liparis tanakae, snailfish: a comprehensive survey of snailfish specific genes.</title>
        <authorList>
            <person name="Kim W."/>
            <person name="Song I."/>
            <person name="Jeong J.-H."/>
            <person name="Kim D."/>
            <person name="Kim S."/>
            <person name="Ryu S."/>
            <person name="Song J.Y."/>
            <person name="Lee S.K."/>
        </authorList>
    </citation>
    <scope>NUCLEOTIDE SEQUENCE [LARGE SCALE GENOMIC DNA]</scope>
    <source>
        <tissue evidence="1">Muscle</tissue>
    </source>
</reference>
<protein>
    <submittedName>
        <fullName evidence="1">Uncharacterized protein</fullName>
    </submittedName>
</protein>
<evidence type="ECO:0000313" key="2">
    <source>
        <dbReference type="Proteomes" id="UP000314294"/>
    </source>
</evidence>
<name>A0A4Z2I7J1_9TELE</name>